<name>A0A1A9X2Z1_9MUSC</name>
<keyword evidence="4 13" id="KW-0175">Coiled coil</keyword>
<evidence type="ECO:0000256" key="6">
    <source>
        <dbReference type="ARBA" id="ARBA00023212"/>
    </source>
</evidence>
<dbReference type="STRING" id="37001.A0A1A9X2Z1"/>
<feature type="domain" description="Dynein regulatory complex protein 1/2 N-terminal" evidence="14">
    <location>
        <begin position="25"/>
        <end position="123"/>
    </location>
</feature>
<keyword evidence="6" id="KW-0206">Cytoskeleton</keyword>
<dbReference type="GO" id="GO:0003352">
    <property type="term" value="P:regulation of cilium movement"/>
    <property type="evidence" value="ECO:0007669"/>
    <property type="project" value="TreeGrafter"/>
</dbReference>
<dbReference type="EnsemblMetazoa" id="GBRI042429-RA">
    <property type="protein sequence ID" value="GBRI042429-PA"/>
    <property type="gene ID" value="GBRI042429"/>
</dbReference>
<evidence type="ECO:0000256" key="10">
    <source>
        <dbReference type="ARBA" id="ARBA00040899"/>
    </source>
</evidence>
<feature type="coiled-coil region" evidence="13">
    <location>
        <begin position="151"/>
        <end position="215"/>
    </location>
</feature>
<dbReference type="InterPro" id="IPR039505">
    <property type="entry name" value="DRC1/2_N"/>
</dbReference>
<comment type="similarity">
    <text evidence="9">Belongs to the DRC2 family.</text>
</comment>
<dbReference type="VEuPathDB" id="VectorBase:GBRI042429"/>
<keyword evidence="5" id="KW-0969">Cilium</keyword>
<evidence type="ECO:0000256" key="4">
    <source>
        <dbReference type="ARBA" id="ARBA00023054"/>
    </source>
</evidence>
<dbReference type="GO" id="GO:0005858">
    <property type="term" value="C:axonemal dynein complex"/>
    <property type="evidence" value="ECO:0007669"/>
    <property type="project" value="InterPro"/>
</dbReference>
<organism evidence="15 16">
    <name type="scientific">Glossina brevipalpis</name>
    <dbReference type="NCBI Taxonomy" id="37001"/>
    <lineage>
        <taxon>Eukaryota</taxon>
        <taxon>Metazoa</taxon>
        <taxon>Ecdysozoa</taxon>
        <taxon>Arthropoda</taxon>
        <taxon>Hexapoda</taxon>
        <taxon>Insecta</taxon>
        <taxon>Pterygota</taxon>
        <taxon>Neoptera</taxon>
        <taxon>Endopterygota</taxon>
        <taxon>Diptera</taxon>
        <taxon>Brachycera</taxon>
        <taxon>Muscomorpha</taxon>
        <taxon>Hippoboscoidea</taxon>
        <taxon>Glossinidae</taxon>
        <taxon>Glossina</taxon>
    </lineage>
</organism>
<evidence type="ECO:0000256" key="5">
    <source>
        <dbReference type="ARBA" id="ARBA00023069"/>
    </source>
</evidence>
<sequence length="534" mass="63976">MGKKSKSNKLAKMSEEERARYLQLRADIEEEARRRKIQLIALYMKNKLKREEAFCRLNMAKINQEWRYILRQLKCQELRNEIMDMRKYCDNLLQHKESVIKRLLNDLEVAHGQHDTALQSHLEMLQNFINIQQQRLNYFKENYETQKETMMENFETDFENLKNSTNRQQEKLECVYYQLEEKNRNEQEATYEGYLEKLDDLKATMQLKIEDIADRGEKKLEHLWQTYQQILNDYINHTEEYYADYMDLKEKDEEYTAQTREYCHEIEEVSNEAAKLKVILADAEDKNESKTKHLQELKDHLEEKLRKLKKNVDHEIQDNQEKFKLMSVVSYQAVKNFKNVQEKGKTIIQLANVCRKYETEREKLFPTGLPPLDKKSLFEHSEDCTPLQQDDFKNYDFCNWYLMENFWKRVNNAKIDVICLAQKKKSLQLQNQHLRTELQERLVNLNISNGNNEHVNDYLAERPSSMRVERIEHVTLDDQTKCHSAHAYLERGGRRRQLLHNTCITEANFTNVVRTPQLAKGKLKLAKIISIKQK</sequence>
<dbReference type="AlphaFoldDB" id="A0A1A9X2Z1"/>
<evidence type="ECO:0000313" key="15">
    <source>
        <dbReference type="EnsemblMetazoa" id="GBRI042429-PA"/>
    </source>
</evidence>
<keyword evidence="2" id="KW-0963">Cytoplasm</keyword>
<dbReference type="Pfam" id="PF14772">
    <property type="entry name" value="NYD-SP28"/>
    <property type="match status" value="1"/>
</dbReference>
<proteinExistence type="inferred from homology"/>
<feature type="coiled-coil region" evidence="13">
    <location>
        <begin position="266"/>
        <end position="318"/>
    </location>
</feature>
<protein>
    <recommendedName>
        <fullName evidence="10">Dynein regulatory complex subunit 2</fullName>
    </recommendedName>
    <alternativeName>
        <fullName evidence="11">Coiled-coil domain-containing protein 65</fullName>
    </alternativeName>
</protein>
<dbReference type="PANTHER" id="PTHR21625">
    <property type="entry name" value="NYD-SP28 PROTEIN"/>
    <property type="match status" value="1"/>
</dbReference>
<reference evidence="15" key="2">
    <citation type="submission" date="2020-05" db="UniProtKB">
        <authorList>
            <consortium name="EnsemblMetazoa"/>
        </authorList>
    </citation>
    <scope>IDENTIFICATION</scope>
    <source>
        <strain evidence="15">IAEA</strain>
    </source>
</reference>
<dbReference type="Proteomes" id="UP000091820">
    <property type="component" value="Unassembled WGS sequence"/>
</dbReference>
<evidence type="ECO:0000259" key="14">
    <source>
        <dbReference type="Pfam" id="PF14772"/>
    </source>
</evidence>
<keyword evidence="16" id="KW-1185">Reference proteome</keyword>
<evidence type="ECO:0000256" key="12">
    <source>
        <dbReference type="ARBA" id="ARBA00045865"/>
    </source>
</evidence>
<evidence type="ECO:0000313" key="16">
    <source>
        <dbReference type="Proteomes" id="UP000091820"/>
    </source>
</evidence>
<evidence type="ECO:0000256" key="1">
    <source>
        <dbReference type="ARBA" id="ARBA00004611"/>
    </source>
</evidence>
<reference evidence="16" key="1">
    <citation type="submission" date="2014-03" db="EMBL/GenBank/DDBJ databases">
        <authorList>
            <person name="Aksoy S."/>
            <person name="Warren W."/>
            <person name="Wilson R.K."/>
        </authorList>
    </citation>
    <scope>NUCLEOTIDE SEQUENCE [LARGE SCALE GENOMIC DNA]</scope>
    <source>
        <strain evidence="16">IAEA</strain>
    </source>
</reference>
<evidence type="ECO:0000256" key="3">
    <source>
        <dbReference type="ARBA" id="ARBA00022846"/>
    </source>
</evidence>
<evidence type="ECO:0000256" key="11">
    <source>
        <dbReference type="ARBA" id="ARBA00041517"/>
    </source>
</evidence>
<evidence type="ECO:0000256" key="9">
    <source>
        <dbReference type="ARBA" id="ARBA00038424"/>
    </source>
</evidence>
<comment type="subcellular location">
    <subcellularLocation>
        <location evidence="1">Cytoplasm</location>
        <location evidence="1">Cytoskeleton</location>
        <location evidence="1">Flagellum axoneme</location>
    </subcellularLocation>
    <subcellularLocation>
        <location evidence="8">Cytoplasm</location>
        <location evidence="8">Cytoskeleton</location>
        <location evidence="8">Flagellum basal body</location>
    </subcellularLocation>
</comment>
<keyword evidence="7" id="KW-0966">Cell projection</keyword>
<dbReference type="PANTHER" id="PTHR21625:SF0">
    <property type="entry name" value="DYNEIN REGULATORY COMPLEX SUBUNIT 2"/>
    <property type="match status" value="1"/>
</dbReference>
<dbReference type="GO" id="GO:0070286">
    <property type="term" value="P:axonemal dynein complex assembly"/>
    <property type="evidence" value="ECO:0007669"/>
    <property type="project" value="InterPro"/>
</dbReference>
<keyword evidence="3" id="KW-0282">Flagellum</keyword>
<evidence type="ECO:0000256" key="7">
    <source>
        <dbReference type="ARBA" id="ARBA00023273"/>
    </source>
</evidence>
<evidence type="ECO:0000256" key="2">
    <source>
        <dbReference type="ARBA" id="ARBA00022490"/>
    </source>
</evidence>
<dbReference type="InterPro" id="IPR039750">
    <property type="entry name" value="DRC1/DRC2"/>
</dbReference>
<dbReference type="GO" id="GO:0060285">
    <property type="term" value="P:cilium-dependent cell motility"/>
    <property type="evidence" value="ECO:0007669"/>
    <property type="project" value="TreeGrafter"/>
</dbReference>
<evidence type="ECO:0000256" key="13">
    <source>
        <dbReference type="SAM" id="Coils"/>
    </source>
</evidence>
<accession>A0A1A9X2Z1</accession>
<comment type="function">
    <text evidence="12">Component of the nexin-dynein regulatory complex (N-DRC), a key regulator of ciliary/flagellar motility which maintains the alignment and integrity of the distal axoneme and regulates microtubule sliding in motile axonemes. Plays a critical role in the assembly of N-DRC and also stabilizes the assembly of multiple inner dynein arms and radial spokes. Coassembles with DRC1 to form a central scaffold needed for assembly of the N-DRC and its attachment to the outer doublet microtubules.</text>
</comment>
<evidence type="ECO:0000256" key="8">
    <source>
        <dbReference type="ARBA" id="ARBA00037841"/>
    </source>
</evidence>